<name>A0A3G5A193_9VIRU</name>
<dbReference type="EMBL" id="MK072162">
    <property type="protein sequence ID" value="AYV79633.1"/>
    <property type="molecule type" value="Genomic_DNA"/>
</dbReference>
<proteinExistence type="predicted"/>
<reference evidence="2" key="1">
    <citation type="submission" date="2018-10" db="EMBL/GenBank/DDBJ databases">
        <title>Hidden diversity of soil giant viruses.</title>
        <authorList>
            <person name="Schulz F."/>
            <person name="Alteio L."/>
            <person name="Goudeau D."/>
            <person name="Ryan E.M."/>
            <person name="Malmstrom R.R."/>
            <person name="Blanchard J."/>
            <person name="Woyke T."/>
        </authorList>
    </citation>
    <scope>NUCLEOTIDE SEQUENCE</scope>
    <source>
        <strain evidence="2">FNV1</strain>
    </source>
</reference>
<accession>A0A3G5A193</accession>
<organism evidence="2">
    <name type="scientific">Faunusvirus sp</name>
    <dbReference type="NCBI Taxonomy" id="2487766"/>
    <lineage>
        <taxon>Viruses</taxon>
        <taxon>Varidnaviria</taxon>
        <taxon>Bamfordvirae</taxon>
        <taxon>Nucleocytoviricota</taxon>
        <taxon>Megaviricetes</taxon>
        <taxon>Imitervirales</taxon>
        <taxon>Mimiviridae</taxon>
    </lineage>
</organism>
<gene>
    <name evidence="2" type="ORF">Faunusvirus31_3</name>
</gene>
<keyword evidence="1" id="KW-1133">Transmembrane helix</keyword>
<feature type="transmembrane region" description="Helical" evidence="1">
    <location>
        <begin position="109"/>
        <end position="131"/>
    </location>
</feature>
<keyword evidence="1" id="KW-0472">Membrane</keyword>
<sequence length="169" mass="18974">MSNFGNTHEMASSVGNLQRSPIVELSRAINNELDISRIDPQQLEQLKQQQQMLKYQEQQQIMQQLQNQQLQQYHQGVQGGVNKMDPAMIFTEKGRGFLGFTNDMLKEGVMVAVLYLLMSSSYIVELLAAYVPLLSILKAETGSSTSAMILKAIIAGSAYVVLKRFFLIK</sequence>
<keyword evidence="1" id="KW-0812">Transmembrane</keyword>
<protein>
    <submittedName>
        <fullName evidence="2">Uncharacterized protein</fullName>
    </submittedName>
</protein>
<evidence type="ECO:0000256" key="1">
    <source>
        <dbReference type="SAM" id="Phobius"/>
    </source>
</evidence>
<feature type="transmembrane region" description="Helical" evidence="1">
    <location>
        <begin position="143"/>
        <end position="162"/>
    </location>
</feature>
<evidence type="ECO:0000313" key="2">
    <source>
        <dbReference type="EMBL" id="AYV79633.1"/>
    </source>
</evidence>